<evidence type="ECO:0000256" key="5">
    <source>
        <dbReference type="ARBA" id="ARBA00022729"/>
    </source>
</evidence>
<feature type="signal peptide" evidence="9">
    <location>
        <begin position="1"/>
        <end position="23"/>
    </location>
</feature>
<dbReference type="VEuPathDB" id="TriTrypDB:Tb11.v5.0917"/>
<dbReference type="GO" id="GO:0098552">
    <property type="term" value="C:side of membrane"/>
    <property type="evidence" value="ECO:0007669"/>
    <property type="project" value="UniProtKB-KW"/>
</dbReference>
<sequence length="402" mass="43186">MILQQFLALFSLILYHVPVDVSAAAGDTPNGKEFHVMCSLISLAHSDPTKLNVVELTSNDVSEIEQLNMSASVASWYNAFDDEVKDAQADKAESICSKIMAHDKENCKTLYSKWQATKAAFVAVSKTNEKLKLKRGTQETVTGRRIQKQLALIAERANTIYNNYVKNIKPSLADGAPDIKADLDAALYGTGASAKDGSETATITHSGSMEANCAVPAAGKSLIGDLICLCAPDTTTGNVNLCGHTVATHSQAWGGSFVPKTAWDTLEPKCARFSGVLTAADITEALAAFMAALKSDIQGADGTVILGHPHTNGKCPSQAKVACVDYTKAMTQWPSEPNNEIKWYKSLAQAASKLLARTQKEAKQEQTATELQHLKLSAWQLYEAIKIEDVPTTPALTPKGNK</sequence>
<keyword evidence="7" id="KW-0325">Glycoprotein</keyword>
<keyword evidence="5 9" id="KW-0732">Signal</keyword>
<dbReference type="VEuPathDB" id="TriTrypDB:Tb427_000163000"/>
<dbReference type="Pfam" id="PF13206">
    <property type="entry name" value="VSG_B"/>
    <property type="match status" value="1"/>
</dbReference>
<evidence type="ECO:0000256" key="8">
    <source>
        <dbReference type="ARBA" id="ARBA00023288"/>
    </source>
</evidence>
<comment type="subcellular location">
    <subcellularLocation>
        <location evidence="2">Cell membrane</location>
        <topology evidence="2">Lipid-anchor</topology>
        <topology evidence="2">GPI-anchor</topology>
    </subcellularLocation>
</comment>
<keyword evidence="3" id="KW-1003">Cell membrane</keyword>
<evidence type="ECO:0000256" key="2">
    <source>
        <dbReference type="ARBA" id="ARBA00004609"/>
    </source>
</evidence>
<keyword evidence="8" id="KW-0449">Lipoprotein</keyword>
<evidence type="ECO:0000256" key="4">
    <source>
        <dbReference type="ARBA" id="ARBA00022622"/>
    </source>
</evidence>
<dbReference type="VEuPathDB" id="TriTrypDB:Tb1125.Tb11.v5.0917"/>
<comment type="function">
    <text evidence="1">VSG forms a coat on the surface of the parasite. The trypanosome evades the immune response of the host by expressing a series of antigenically distinct VSGs from an estimated 1000 VSG genes.</text>
</comment>
<feature type="chain" id="PRO_5009615249" evidence="9">
    <location>
        <begin position="24"/>
        <end position="402"/>
    </location>
</feature>
<name>A0A1J0R6R6_9TRYP</name>
<evidence type="ECO:0000259" key="10">
    <source>
        <dbReference type="Pfam" id="PF13206"/>
    </source>
</evidence>
<proteinExistence type="predicted"/>
<keyword evidence="6" id="KW-0472">Membrane</keyword>
<accession>A0A1J0R6R6</accession>
<evidence type="ECO:0000256" key="1">
    <source>
        <dbReference type="ARBA" id="ARBA00002523"/>
    </source>
</evidence>
<feature type="domain" description="Trypanosome variant surface glycoprotein B-type N-terminal" evidence="10">
    <location>
        <begin position="21"/>
        <end position="372"/>
    </location>
</feature>
<evidence type="ECO:0000256" key="9">
    <source>
        <dbReference type="SAM" id="SignalP"/>
    </source>
</evidence>
<evidence type="ECO:0000313" key="11">
    <source>
        <dbReference type="EMBL" id="APD73566.1"/>
    </source>
</evidence>
<dbReference type="InterPro" id="IPR025932">
    <property type="entry name" value="Trypano_VSG_B_N_dom"/>
</dbReference>
<dbReference type="EMBL" id="KX699610">
    <property type="protein sequence ID" value="APD73566.1"/>
    <property type="molecule type" value="Genomic_DNA"/>
</dbReference>
<dbReference type="AlphaFoldDB" id="A0A1J0R6R6"/>
<organism evidence="11">
    <name type="scientific">Trypanosoma brucei</name>
    <dbReference type="NCBI Taxonomy" id="5691"/>
    <lineage>
        <taxon>Eukaryota</taxon>
        <taxon>Discoba</taxon>
        <taxon>Euglenozoa</taxon>
        <taxon>Kinetoplastea</taxon>
        <taxon>Metakinetoplastina</taxon>
        <taxon>Trypanosomatida</taxon>
        <taxon>Trypanosomatidae</taxon>
        <taxon>Trypanosoma</taxon>
    </lineage>
</organism>
<evidence type="ECO:0000256" key="6">
    <source>
        <dbReference type="ARBA" id="ARBA00023136"/>
    </source>
</evidence>
<reference evidence="11" key="1">
    <citation type="submission" date="2016-08" db="EMBL/GenBank/DDBJ databases">
        <title>VSG repertoire of Trypanosoma brucei EATRO 1125.</title>
        <authorList>
            <person name="Cross G.A."/>
        </authorList>
    </citation>
    <scope>NUCLEOTIDE SEQUENCE</scope>
    <source>
        <strain evidence="11">EATRO 1125</strain>
    </source>
</reference>
<protein>
    <submittedName>
        <fullName evidence="11">Variant surface glycoprotein 1125.1343</fullName>
    </submittedName>
</protein>
<dbReference type="GO" id="GO:0005886">
    <property type="term" value="C:plasma membrane"/>
    <property type="evidence" value="ECO:0007669"/>
    <property type="project" value="UniProtKB-SubCell"/>
</dbReference>
<keyword evidence="4" id="KW-0336">GPI-anchor</keyword>
<evidence type="ECO:0000256" key="3">
    <source>
        <dbReference type="ARBA" id="ARBA00022475"/>
    </source>
</evidence>
<evidence type="ECO:0000256" key="7">
    <source>
        <dbReference type="ARBA" id="ARBA00023180"/>
    </source>
</evidence>